<dbReference type="HOGENOM" id="CLU_144799_1_0_6"/>
<name>W0HVU5_9GAMM</name>
<reference evidence="2 3" key="1">
    <citation type="journal article" date="2014" name="Genome Biol. Evol.">
        <title>Genome degeneration and adaptation in a nascent stage of symbiosis.</title>
        <authorList>
            <person name="Oakeson K.F."/>
            <person name="Gil R."/>
            <person name="Clayton A.L."/>
            <person name="Dunn D.M."/>
            <person name="von Niederhausern A.C."/>
            <person name="Hamil C."/>
            <person name="Aoyagi A."/>
            <person name="Duval B."/>
            <person name="Baca A."/>
            <person name="Silva F.J."/>
            <person name="Vallier A."/>
            <person name="Jackson D.G."/>
            <person name="Latorre A."/>
            <person name="Weiss R.B."/>
            <person name="Heddi A."/>
            <person name="Moya A."/>
            <person name="Dale C."/>
        </authorList>
    </citation>
    <scope>NUCLEOTIDE SEQUENCE [LARGE SCALE GENOMIC DNA]</scope>
    <source>
        <strain evidence="2 3">HS1</strain>
    </source>
</reference>
<keyword evidence="3" id="KW-1185">Reference proteome</keyword>
<feature type="signal peptide" evidence="1">
    <location>
        <begin position="1"/>
        <end position="19"/>
    </location>
</feature>
<gene>
    <name evidence="2" type="ORF">Sant_2881</name>
</gene>
<dbReference type="Proteomes" id="UP000019028">
    <property type="component" value="Chromosome"/>
</dbReference>
<dbReference type="EMBL" id="CP006569">
    <property type="protein sequence ID" value="AHF77894.1"/>
    <property type="molecule type" value="Genomic_DNA"/>
</dbReference>
<dbReference type="PROSITE" id="PS51257">
    <property type="entry name" value="PROKAR_LIPOPROTEIN"/>
    <property type="match status" value="1"/>
</dbReference>
<evidence type="ECO:0000256" key="1">
    <source>
        <dbReference type="SAM" id="SignalP"/>
    </source>
</evidence>
<organism evidence="2 3">
    <name type="scientific">Sodalis praecaptivus</name>
    <dbReference type="NCBI Taxonomy" id="1239307"/>
    <lineage>
        <taxon>Bacteria</taxon>
        <taxon>Pseudomonadati</taxon>
        <taxon>Pseudomonadota</taxon>
        <taxon>Gammaproteobacteria</taxon>
        <taxon>Enterobacterales</taxon>
        <taxon>Bruguierivoracaceae</taxon>
        <taxon>Sodalis</taxon>
    </lineage>
</organism>
<feature type="chain" id="PRO_5004789876" evidence="1">
    <location>
        <begin position="20"/>
        <end position="110"/>
    </location>
</feature>
<dbReference type="AlphaFoldDB" id="W0HVU5"/>
<evidence type="ECO:0000313" key="2">
    <source>
        <dbReference type="EMBL" id="AHF77894.1"/>
    </source>
</evidence>
<dbReference type="KEGG" id="sod:Sant_2881"/>
<dbReference type="OrthoDB" id="6595001at2"/>
<sequence>MKISLLCLAVIVLTGCSMSGLENKKPALEVKTSKTPREYALCLAPAWQRLNPATTSIETENGYRISVSVTFTGVIALTDVDKTDSGSVVRTHLQPVWLADGWLESARNCL</sequence>
<dbReference type="RefSeq" id="WP_025423036.1">
    <property type="nucleotide sequence ID" value="NZ_CP006569.1"/>
</dbReference>
<accession>W0HVU5</accession>
<protein>
    <submittedName>
        <fullName evidence="2">Gp19 phage protein</fullName>
    </submittedName>
</protein>
<keyword evidence="1" id="KW-0732">Signal</keyword>
<evidence type="ECO:0000313" key="3">
    <source>
        <dbReference type="Proteomes" id="UP000019028"/>
    </source>
</evidence>
<proteinExistence type="predicted"/>